<dbReference type="RefSeq" id="WP_252441733.1">
    <property type="nucleotide sequence ID" value="NZ_JAGSOV010000050.1"/>
</dbReference>
<keyword evidence="4" id="KW-1185">Reference proteome</keyword>
<name>A0ABT1A584_9PSEU</name>
<organism evidence="3 4">
    <name type="scientific">Pseudonocardia humida</name>
    <dbReference type="NCBI Taxonomy" id="2800819"/>
    <lineage>
        <taxon>Bacteria</taxon>
        <taxon>Bacillati</taxon>
        <taxon>Actinomycetota</taxon>
        <taxon>Actinomycetes</taxon>
        <taxon>Pseudonocardiales</taxon>
        <taxon>Pseudonocardiaceae</taxon>
        <taxon>Pseudonocardia</taxon>
    </lineage>
</organism>
<dbReference type="Pfam" id="PF13480">
    <property type="entry name" value="Acetyltransf_6"/>
    <property type="match status" value="1"/>
</dbReference>
<gene>
    <name evidence="3" type="ORF">KDL28_23765</name>
</gene>
<keyword evidence="3" id="KW-0012">Acyltransferase</keyword>
<dbReference type="EMBL" id="JAGSOV010000050">
    <property type="protein sequence ID" value="MCO1658083.1"/>
    <property type="molecule type" value="Genomic_DNA"/>
</dbReference>
<feature type="region of interest" description="Disordered" evidence="1">
    <location>
        <begin position="353"/>
        <end position="375"/>
    </location>
</feature>
<evidence type="ECO:0000259" key="2">
    <source>
        <dbReference type="Pfam" id="PF13480"/>
    </source>
</evidence>
<dbReference type="GO" id="GO:0016746">
    <property type="term" value="F:acyltransferase activity"/>
    <property type="evidence" value="ECO:0007669"/>
    <property type="project" value="UniProtKB-KW"/>
</dbReference>
<dbReference type="SUPFAM" id="SSF55729">
    <property type="entry name" value="Acyl-CoA N-acyltransferases (Nat)"/>
    <property type="match status" value="1"/>
</dbReference>
<dbReference type="InterPro" id="IPR016181">
    <property type="entry name" value="Acyl_CoA_acyltransferase"/>
</dbReference>
<comment type="caution">
    <text evidence="3">The sequence shown here is derived from an EMBL/GenBank/DDBJ whole genome shotgun (WGS) entry which is preliminary data.</text>
</comment>
<dbReference type="Proteomes" id="UP001165283">
    <property type="component" value="Unassembled WGS sequence"/>
</dbReference>
<evidence type="ECO:0000313" key="3">
    <source>
        <dbReference type="EMBL" id="MCO1658083.1"/>
    </source>
</evidence>
<accession>A0ABT1A584</accession>
<protein>
    <submittedName>
        <fullName evidence="3">GNAT family N-acetyltransferase</fullName>
        <ecNumber evidence="3">2.3.1.-</ecNumber>
    </submittedName>
</protein>
<dbReference type="EC" id="2.3.1.-" evidence="3"/>
<keyword evidence="3" id="KW-0808">Transferase</keyword>
<feature type="domain" description="BioF2-like acetyltransferase" evidence="2">
    <location>
        <begin position="170"/>
        <end position="314"/>
    </location>
</feature>
<sequence length="375" mass="40874">MSALRVHRVRLTDPDLGPAWRRLQEAGHVDTPFLSWQWASALRDVPELTADMGVLVCRRGSEVVGLLPLERTRLDGRRVLGIAGWYWVGPDHTDVVAAPADRAEVAAAMLAELARTPGWDVLDLDGLNPDGALAAAVDGAFARPRFVVRPTEELPISYVPLDGEILSNHGRKQVRKEIRRAEAGGGAFSLVTDPDRFPALLERMMDLHVARFGDRSRVFATPARRRFHQIAAARLGDAGLVRVHELRVGPEPADAAAITYTLAWRGALLFYSGGLRTDIGMTPGFSVRAQAMLAAAEDGFGEVDLLRGDHGYKERFRAEVRSDVRRRVARVNAGLVRMVVTRGARALAERAREKASALRREPAQGAAPSGAVSEG</sequence>
<dbReference type="InterPro" id="IPR038740">
    <property type="entry name" value="BioF2-like_GNAT_dom"/>
</dbReference>
<feature type="compositionally biased region" description="Basic and acidic residues" evidence="1">
    <location>
        <begin position="353"/>
        <end position="362"/>
    </location>
</feature>
<evidence type="ECO:0000313" key="4">
    <source>
        <dbReference type="Proteomes" id="UP001165283"/>
    </source>
</evidence>
<evidence type="ECO:0000256" key="1">
    <source>
        <dbReference type="SAM" id="MobiDB-lite"/>
    </source>
</evidence>
<proteinExistence type="predicted"/>
<reference evidence="3" key="1">
    <citation type="submission" date="2021-04" db="EMBL/GenBank/DDBJ databases">
        <title>Pseudonocardia sp. nov., isolated from sandy soil of mangrove forest.</title>
        <authorList>
            <person name="Zan Z."/>
            <person name="Huang R."/>
            <person name="Liu W."/>
        </authorList>
    </citation>
    <scope>NUCLEOTIDE SEQUENCE</scope>
    <source>
        <strain evidence="3">S2-4</strain>
    </source>
</reference>